<comment type="similarity">
    <text evidence="9">Belongs to the SecE/SEC61-gamma family.</text>
</comment>
<keyword evidence="2 9" id="KW-0813">Transport</keyword>
<dbReference type="Proteomes" id="UP000263336">
    <property type="component" value="Unassembled WGS sequence"/>
</dbReference>
<dbReference type="AlphaFoldDB" id="A0A3D0ZQR4"/>
<evidence type="ECO:0000256" key="5">
    <source>
        <dbReference type="ARBA" id="ARBA00022927"/>
    </source>
</evidence>
<keyword evidence="3 9" id="KW-1003">Cell membrane</keyword>
<dbReference type="GO" id="GO:0008320">
    <property type="term" value="F:protein transmembrane transporter activity"/>
    <property type="evidence" value="ECO:0007669"/>
    <property type="project" value="UniProtKB-UniRule"/>
</dbReference>
<dbReference type="GO" id="GO:0043952">
    <property type="term" value="P:protein transport by the Sec complex"/>
    <property type="evidence" value="ECO:0007669"/>
    <property type="project" value="UniProtKB-UniRule"/>
</dbReference>
<comment type="function">
    <text evidence="9">Essential subunit of the Sec protein translocation channel SecYEG. Clamps together the 2 halves of SecY. May contact the channel plug during translocation.</text>
</comment>
<evidence type="ECO:0000256" key="1">
    <source>
        <dbReference type="ARBA" id="ARBA00004370"/>
    </source>
</evidence>
<sequence length="87" mass="9776">MGLLKLESYKYAKLLSPRAKGAKILSVDKVQKFLVSSYEELKKVTWPSKKDTIRLTGYVIGVSFGVGLFVMLLDFVFAKLLTFLLAN</sequence>
<evidence type="ECO:0000256" key="6">
    <source>
        <dbReference type="ARBA" id="ARBA00022989"/>
    </source>
</evidence>
<dbReference type="Gene3D" id="1.20.5.1030">
    <property type="entry name" value="Preprotein translocase secy subunit"/>
    <property type="match status" value="1"/>
</dbReference>
<dbReference type="GO" id="GO:0009306">
    <property type="term" value="P:protein secretion"/>
    <property type="evidence" value="ECO:0007669"/>
    <property type="project" value="UniProtKB-UniRule"/>
</dbReference>
<name>A0A3D0ZQR4_UNCKA</name>
<dbReference type="InterPro" id="IPR005807">
    <property type="entry name" value="SecE_bac"/>
</dbReference>
<evidence type="ECO:0000313" key="11">
    <source>
        <dbReference type="Proteomes" id="UP000263336"/>
    </source>
</evidence>
<dbReference type="GO" id="GO:0065002">
    <property type="term" value="P:intracellular protein transmembrane transport"/>
    <property type="evidence" value="ECO:0007669"/>
    <property type="project" value="UniProtKB-UniRule"/>
</dbReference>
<evidence type="ECO:0000256" key="8">
    <source>
        <dbReference type="ARBA" id="ARBA00023136"/>
    </source>
</evidence>
<evidence type="ECO:0000256" key="4">
    <source>
        <dbReference type="ARBA" id="ARBA00022692"/>
    </source>
</evidence>
<evidence type="ECO:0000256" key="7">
    <source>
        <dbReference type="ARBA" id="ARBA00023010"/>
    </source>
</evidence>
<keyword evidence="5 9" id="KW-0653">Protein transport</keyword>
<evidence type="ECO:0000256" key="9">
    <source>
        <dbReference type="HAMAP-Rule" id="MF_00422"/>
    </source>
</evidence>
<dbReference type="GO" id="GO:0005886">
    <property type="term" value="C:plasma membrane"/>
    <property type="evidence" value="ECO:0007669"/>
    <property type="project" value="UniProtKB-SubCell"/>
</dbReference>
<evidence type="ECO:0000313" key="10">
    <source>
        <dbReference type="EMBL" id="HCC42621.1"/>
    </source>
</evidence>
<dbReference type="PANTHER" id="PTHR33910:SF1">
    <property type="entry name" value="PROTEIN TRANSLOCASE SUBUNIT SECE"/>
    <property type="match status" value="1"/>
</dbReference>
<dbReference type="GO" id="GO:0006605">
    <property type="term" value="P:protein targeting"/>
    <property type="evidence" value="ECO:0007669"/>
    <property type="project" value="UniProtKB-UniRule"/>
</dbReference>
<comment type="subunit">
    <text evidence="9">Component of the Sec protein translocase complex. Heterotrimer consisting of SecY, SecE and SecG subunits. The heterotrimers can form oligomers, although 1 heterotrimer is thought to be able to translocate proteins. Interacts with the ribosome. Interacts with SecDF, and other proteins may be involved. Interacts with SecA.</text>
</comment>
<evidence type="ECO:0000256" key="3">
    <source>
        <dbReference type="ARBA" id="ARBA00022475"/>
    </source>
</evidence>
<reference evidence="10 11" key="1">
    <citation type="journal article" date="2018" name="Nat. Biotechnol.">
        <title>A standardized bacterial taxonomy based on genome phylogeny substantially revises the tree of life.</title>
        <authorList>
            <person name="Parks D.H."/>
            <person name="Chuvochina M."/>
            <person name="Waite D.W."/>
            <person name="Rinke C."/>
            <person name="Skarshewski A."/>
            <person name="Chaumeil P.A."/>
            <person name="Hugenholtz P."/>
        </authorList>
    </citation>
    <scope>NUCLEOTIDE SEQUENCE [LARGE SCALE GENOMIC DNA]</scope>
    <source>
        <strain evidence="10">UBA11701</strain>
    </source>
</reference>
<evidence type="ECO:0000256" key="2">
    <source>
        <dbReference type="ARBA" id="ARBA00022448"/>
    </source>
</evidence>
<feature type="transmembrane region" description="Helical" evidence="9">
    <location>
        <begin position="55"/>
        <end position="78"/>
    </location>
</feature>
<organism evidence="10 11">
    <name type="scientific">candidate division WWE3 bacterium</name>
    <dbReference type="NCBI Taxonomy" id="2053526"/>
    <lineage>
        <taxon>Bacteria</taxon>
        <taxon>Katanobacteria</taxon>
    </lineage>
</organism>
<keyword evidence="4 9" id="KW-0812">Transmembrane</keyword>
<dbReference type="Pfam" id="PF00584">
    <property type="entry name" value="SecE"/>
    <property type="match status" value="1"/>
</dbReference>
<gene>
    <name evidence="9 10" type="primary">secE</name>
    <name evidence="10" type="ORF">DEP93_04085</name>
</gene>
<dbReference type="InterPro" id="IPR001901">
    <property type="entry name" value="Translocase_SecE/Sec61-g"/>
</dbReference>
<proteinExistence type="inferred from homology"/>
<comment type="caution">
    <text evidence="10">The sequence shown here is derived from an EMBL/GenBank/DDBJ whole genome shotgun (WGS) entry which is preliminary data.</text>
</comment>
<keyword evidence="7 9" id="KW-0811">Translocation</keyword>
<keyword evidence="8 9" id="KW-0472">Membrane</keyword>
<dbReference type="EMBL" id="DOZN01000026">
    <property type="protein sequence ID" value="HCC42621.1"/>
    <property type="molecule type" value="Genomic_DNA"/>
</dbReference>
<keyword evidence="6 9" id="KW-1133">Transmembrane helix</keyword>
<dbReference type="InterPro" id="IPR038379">
    <property type="entry name" value="SecE_sf"/>
</dbReference>
<accession>A0A3D0ZQR4</accession>
<comment type="subcellular location">
    <subcellularLocation>
        <location evidence="9">Cell membrane</location>
        <topology evidence="9">Single-pass membrane protein</topology>
    </subcellularLocation>
    <subcellularLocation>
        <location evidence="1">Membrane</location>
    </subcellularLocation>
</comment>
<dbReference type="HAMAP" id="MF_00422">
    <property type="entry name" value="SecE"/>
    <property type="match status" value="1"/>
</dbReference>
<dbReference type="NCBIfam" id="TIGR00964">
    <property type="entry name" value="secE_bact"/>
    <property type="match status" value="1"/>
</dbReference>
<dbReference type="PANTHER" id="PTHR33910">
    <property type="entry name" value="PROTEIN TRANSLOCASE SUBUNIT SECE"/>
    <property type="match status" value="1"/>
</dbReference>
<protein>
    <recommendedName>
        <fullName evidence="9">Protein translocase subunit SecE</fullName>
    </recommendedName>
</protein>